<dbReference type="GO" id="GO:0000105">
    <property type="term" value="P:L-histidine biosynthetic process"/>
    <property type="evidence" value="ECO:0007669"/>
    <property type="project" value="InterPro"/>
</dbReference>
<comment type="caution">
    <text evidence="1">The sequence shown here is derived from an EMBL/GenBank/DDBJ whole genome shotgun (WGS) entry which is preliminary data.</text>
</comment>
<dbReference type="Gene3D" id="3.20.20.70">
    <property type="entry name" value="Aldolase class I"/>
    <property type="match status" value="1"/>
</dbReference>
<protein>
    <recommendedName>
        <fullName evidence="2">Orotidine 5'-phosphate decarboxylase domain-containing protein</fullName>
    </recommendedName>
</protein>
<name>X1D9S8_9ZZZZ</name>
<dbReference type="Pfam" id="PF00977">
    <property type="entry name" value="His_biosynth"/>
    <property type="match status" value="1"/>
</dbReference>
<dbReference type="AlphaFoldDB" id="X1D9S8"/>
<dbReference type="EMBL" id="BART01031728">
    <property type="protein sequence ID" value="GAH16977.1"/>
    <property type="molecule type" value="Genomic_DNA"/>
</dbReference>
<organism evidence="1">
    <name type="scientific">marine sediment metagenome</name>
    <dbReference type="NCBI Taxonomy" id="412755"/>
    <lineage>
        <taxon>unclassified sequences</taxon>
        <taxon>metagenomes</taxon>
        <taxon>ecological metagenomes</taxon>
    </lineage>
</organism>
<sequence length="98" mass="11224">MDWLKLSMELQGIVDIDDILLYSKFDISKLIIGLETVRNLEVIREAVNIIGKNKLILSIDMYKQKVLSNAKRVEDKNPIKIANVMEEIGVNELILLDL</sequence>
<feature type="non-terminal residue" evidence="1">
    <location>
        <position position="98"/>
    </location>
</feature>
<evidence type="ECO:0000313" key="1">
    <source>
        <dbReference type="EMBL" id="GAH16977.1"/>
    </source>
</evidence>
<dbReference type="InterPro" id="IPR013785">
    <property type="entry name" value="Aldolase_TIM"/>
</dbReference>
<gene>
    <name evidence="1" type="ORF">S01H4_55041</name>
</gene>
<evidence type="ECO:0008006" key="2">
    <source>
        <dbReference type="Google" id="ProtNLM"/>
    </source>
</evidence>
<reference evidence="1" key="1">
    <citation type="journal article" date="2014" name="Front. Microbiol.">
        <title>High frequency of phylogenetically diverse reductive dehalogenase-homologous genes in deep subseafloor sedimentary metagenomes.</title>
        <authorList>
            <person name="Kawai M."/>
            <person name="Futagami T."/>
            <person name="Toyoda A."/>
            <person name="Takaki Y."/>
            <person name="Nishi S."/>
            <person name="Hori S."/>
            <person name="Arai W."/>
            <person name="Tsubouchi T."/>
            <person name="Morono Y."/>
            <person name="Uchiyama I."/>
            <person name="Ito T."/>
            <person name="Fujiyama A."/>
            <person name="Inagaki F."/>
            <person name="Takami H."/>
        </authorList>
    </citation>
    <scope>NUCLEOTIDE SEQUENCE</scope>
    <source>
        <strain evidence="1">Expedition CK06-06</strain>
    </source>
</reference>
<dbReference type="InterPro" id="IPR006062">
    <property type="entry name" value="His_biosynth"/>
</dbReference>
<dbReference type="InterPro" id="IPR011060">
    <property type="entry name" value="RibuloseP-bd_barrel"/>
</dbReference>
<proteinExistence type="predicted"/>
<accession>X1D9S8</accession>
<dbReference type="SUPFAM" id="SSF51366">
    <property type="entry name" value="Ribulose-phoshate binding barrel"/>
    <property type="match status" value="1"/>
</dbReference>